<feature type="transmembrane region" description="Helical" evidence="5">
    <location>
        <begin position="424"/>
        <end position="444"/>
    </location>
</feature>
<evidence type="ECO:0000313" key="7">
    <source>
        <dbReference type="EMBL" id="KAJ5094771.1"/>
    </source>
</evidence>
<feature type="transmembrane region" description="Helical" evidence="5">
    <location>
        <begin position="290"/>
        <end position="311"/>
    </location>
</feature>
<dbReference type="InterPro" id="IPR011701">
    <property type="entry name" value="MFS"/>
</dbReference>
<comment type="caution">
    <text evidence="7">The sequence shown here is derived from an EMBL/GenBank/DDBJ whole genome shotgun (WGS) entry which is preliminary data.</text>
</comment>
<dbReference type="InterPro" id="IPR020846">
    <property type="entry name" value="MFS_dom"/>
</dbReference>
<dbReference type="PANTHER" id="PTHR23502:SF74">
    <property type="entry name" value="MAJOR FACILITATOR SUPERFAMILY (MFS) PROFILE DOMAIN-CONTAINING PROTEIN"/>
    <property type="match status" value="1"/>
</dbReference>
<reference evidence="7" key="1">
    <citation type="submission" date="2022-11" db="EMBL/GenBank/DDBJ databases">
        <authorList>
            <person name="Petersen C."/>
        </authorList>
    </citation>
    <scope>NUCLEOTIDE SEQUENCE</scope>
    <source>
        <strain evidence="7">IBT 30069</strain>
    </source>
</reference>
<evidence type="ECO:0000256" key="2">
    <source>
        <dbReference type="ARBA" id="ARBA00022692"/>
    </source>
</evidence>
<feature type="transmembrane region" description="Helical" evidence="5">
    <location>
        <begin position="129"/>
        <end position="150"/>
    </location>
</feature>
<name>A0A9W9K6X1_9EURO</name>
<feature type="transmembrane region" description="Helical" evidence="5">
    <location>
        <begin position="362"/>
        <end position="383"/>
    </location>
</feature>
<evidence type="ECO:0000256" key="3">
    <source>
        <dbReference type="ARBA" id="ARBA00022989"/>
    </source>
</evidence>
<protein>
    <recommendedName>
        <fullName evidence="6">Major facilitator superfamily (MFS) profile domain-containing protein</fullName>
    </recommendedName>
</protein>
<keyword evidence="2 5" id="KW-0812">Transmembrane</keyword>
<dbReference type="OrthoDB" id="5141738at2759"/>
<feature type="domain" description="Major facilitator superfamily (MFS) profile" evidence="6">
    <location>
        <begin position="36"/>
        <end position="448"/>
    </location>
</feature>
<comment type="subcellular location">
    <subcellularLocation>
        <location evidence="1">Membrane</location>
        <topology evidence="1">Multi-pass membrane protein</topology>
    </subcellularLocation>
</comment>
<feature type="transmembrane region" description="Helical" evidence="5">
    <location>
        <begin position="34"/>
        <end position="54"/>
    </location>
</feature>
<dbReference type="GO" id="GO:0022857">
    <property type="term" value="F:transmembrane transporter activity"/>
    <property type="evidence" value="ECO:0007669"/>
    <property type="project" value="InterPro"/>
</dbReference>
<evidence type="ECO:0000259" key="6">
    <source>
        <dbReference type="PROSITE" id="PS50850"/>
    </source>
</evidence>
<feature type="transmembrane region" description="Helical" evidence="5">
    <location>
        <begin position="162"/>
        <end position="186"/>
    </location>
</feature>
<organism evidence="7 8">
    <name type="scientific">Penicillium angulare</name>
    <dbReference type="NCBI Taxonomy" id="116970"/>
    <lineage>
        <taxon>Eukaryota</taxon>
        <taxon>Fungi</taxon>
        <taxon>Dikarya</taxon>
        <taxon>Ascomycota</taxon>
        <taxon>Pezizomycotina</taxon>
        <taxon>Eurotiomycetes</taxon>
        <taxon>Eurotiomycetidae</taxon>
        <taxon>Eurotiales</taxon>
        <taxon>Aspergillaceae</taxon>
        <taxon>Penicillium</taxon>
    </lineage>
</organism>
<dbReference type="InterPro" id="IPR036259">
    <property type="entry name" value="MFS_trans_sf"/>
</dbReference>
<keyword evidence="4 5" id="KW-0472">Membrane</keyword>
<feature type="transmembrane region" description="Helical" evidence="5">
    <location>
        <begin position="331"/>
        <end position="350"/>
    </location>
</feature>
<feature type="transmembrane region" description="Helical" evidence="5">
    <location>
        <begin position="104"/>
        <end position="123"/>
    </location>
</feature>
<feature type="transmembrane region" description="Helical" evidence="5">
    <location>
        <begin position="265"/>
        <end position="284"/>
    </location>
</feature>
<keyword evidence="3 5" id="KW-1133">Transmembrane helix</keyword>
<feature type="transmembrane region" description="Helical" evidence="5">
    <location>
        <begin position="192"/>
        <end position="211"/>
    </location>
</feature>
<gene>
    <name evidence="7" type="ORF">N7456_010632</name>
</gene>
<evidence type="ECO:0000256" key="5">
    <source>
        <dbReference type="SAM" id="Phobius"/>
    </source>
</evidence>
<reference evidence="7" key="2">
    <citation type="journal article" date="2023" name="IMA Fungus">
        <title>Comparative genomic study of the Penicillium genus elucidates a diverse pangenome and 15 lateral gene transfer events.</title>
        <authorList>
            <person name="Petersen C."/>
            <person name="Sorensen T."/>
            <person name="Nielsen M.R."/>
            <person name="Sondergaard T.E."/>
            <person name="Sorensen J.L."/>
            <person name="Fitzpatrick D.A."/>
            <person name="Frisvad J.C."/>
            <person name="Nielsen K.L."/>
        </authorList>
    </citation>
    <scope>NUCLEOTIDE SEQUENCE</scope>
    <source>
        <strain evidence="7">IBT 30069</strain>
    </source>
</reference>
<keyword evidence="8" id="KW-1185">Reference proteome</keyword>
<evidence type="ECO:0000256" key="1">
    <source>
        <dbReference type="ARBA" id="ARBA00004141"/>
    </source>
</evidence>
<dbReference type="EMBL" id="JAPQKH010000006">
    <property type="protein sequence ID" value="KAJ5094771.1"/>
    <property type="molecule type" value="Genomic_DNA"/>
</dbReference>
<dbReference type="SUPFAM" id="SSF103473">
    <property type="entry name" value="MFS general substrate transporter"/>
    <property type="match status" value="1"/>
</dbReference>
<dbReference type="AlphaFoldDB" id="A0A9W9K6X1"/>
<dbReference type="Proteomes" id="UP001149165">
    <property type="component" value="Unassembled WGS sequence"/>
</dbReference>
<proteinExistence type="predicted"/>
<evidence type="ECO:0000256" key="4">
    <source>
        <dbReference type="ARBA" id="ARBA00023136"/>
    </source>
</evidence>
<dbReference type="Pfam" id="PF07690">
    <property type="entry name" value="MFS_1"/>
    <property type="match status" value="1"/>
</dbReference>
<dbReference type="PANTHER" id="PTHR23502">
    <property type="entry name" value="MAJOR FACILITATOR SUPERFAMILY"/>
    <property type="match status" value="1"/>
</dbReference>
<dbReference type="PROSITE" id="PS50850">
    <property type="entry name" value="MFS"/>
    <property type="match status" value="1"/>
</dbReference>
<sequence>MATISKLESRCQARETRVHNEFQHPFDFSLSRKLHIVVAGIWFVFNSSLGSSIASGAHDELAADFNIPGDSIKMVLPTSLYMAGFTIGPLTFGPLSEHFGRKSVLIATYSIYLVFTMACAVAPNFPALLVFRFLCGFGGSAPNAVLGGLFSDIYADPHHRGLAMSWFMFATTFPPLLGPIISGFISTITWRWSFWAGLIIAAPGFPMLVTMRETYVPVLRKRSEGASGEKEMAQTTQSGTDVKSSIWTEVFTILSRPVLLFTQESIVFCCSCYLALIYSILYLYFQAYPIIFQVLPGSILAFIAFFLYSRYHSKALAAGQNWATREEYRRLPLACVGAPGIPIALFWLGWSSKLSIYPVMPMMSGIFFGFGYLLIFIALLNYLTDAYKQYSASAAAAASTLRSFCAVFLPMAANPMYSKLGIGWANSLLGFFSIAIAVVPFVFIKYGAWIRANSRFAQQTQ</sequence>
<feature type="transmembrane region" description="Helical" evidence="5">
    <location>
        <begin position="390"/>
        <end position="412"/>
    </location>
</feature>
<feature type="transmembrane region" description="Helical" evidence="5">
    <location>
        <begin position="74"/>
        <end position="92"/>
    </location>
</feature>
<evidence type="ECO:0000313" key="8">
    <source>
        <dbReference type="Proteomes" id="UP001149165"/>
    </source>
</evidence>
<accession>A0A9W9K6X1</accession>
<dbReference type="Gene3D" id="1.20.1250.20">
    <property type="entry name" value="MFS general substrate transporter like domains"/>
    <property type="match status" value="1"/>
</dbReference>
<dbReference type="GO" id="GO:0005886">
    <property type="term" value="C:plasma membrane"/>
    <property type="evidence" value="ECO:0007669"/>
    <property type="project" value="TreeGrafter"/>
</dbReference>